<protein>
    <submittedName>
        <fullName evidence="2">Condensation domain-containing protein</fullName>
    </submittedName>
</protein>
<reference evidence="2 3" key="1">
    <citation type="submission" date="2022-10" db="EMBL/GenBank/DDBJ databases">
        <title>The complete genomes of actinobacterial strains from the NBC collection.</title>
        <authorList>
            <person name="Joergensen T.S."/>
            <person name="Alvarez Arevalo M."/>
            <person name="Sterndorff E.B."/>
            <person name="Faurdal D."/>
            <person name="Vuksanovic O."/>
            <person name="Mourched A.-S."/>
            <person name="Charusanti P."/>
            <person name="Shaw S."/>
            <person name="Blin K."/>
            <person name="Weber T."/>
        </authorList>
    </citation>
    <scope>NUCLEOTIDE SEQUENCE [LARGE SCALE GENOMIC DNA]</scope>
    <source>
        <strain evidence="2 3">NBC 01809</strain>
    </source>
</reference>
<gene>
    <name evidence="2" type="ORF">OIE14_24375</name>
</gene>
<evidence type="ECO:0000259" key="1">
    <source>
        <dbReference type="Pfam" id="PF00668"/>
    </source>
</evidence>
<dbReference type="Gene3D" id="3.30.559.30">
    <property type="entry name" value="Nonribosomal peptide synthetase, condensation domain"/>
    <property type="match status" value="1"/>
</dbReference>
<dbReference type="SUPFAM" id="SSF52777">
    <property type="entry name" value="CoA-dependent acyltransferases"/>
    <property type="match status" value="2"/>
</dbReference>
<name>A0ABZ1E9S7_9ACTN</name>
<dbReference type="PANTHER" id="PTHR45527">
    <property type="entry name" value="NONRIBOSOMAL PEPTIDE SYNTHETASE"/>
    <property type="match status" value="1"/>
</dbReference>
<organism evidence="2 3">
    <name type="scientific">Micromonospora peucetia</name>
    <dbReference type="NCBI Taxonomy" id="47871"/>
    <lineage>
        <taxon>Bacteria</taxon>
        <taxon>Bacillati</taxon>
        <taxon>Actinomycetota</taxon>
        <taxon>Actinomycetes</taxon>
        <taxon>Micromonosporales</taxon>
        <taxon>Micromonosporaceae</taxon>
        <taxon>Micromonospora</taxon>
    </lineage>
</organism>
<evidence type="ECO:0000313" key="2">
    <source>
        <dbReference type="EMBL" id="WSA31247.1"/>
    </source>
</evidence>
<sequence length="444" mass="48906">MTTTSETQQATAALSLQQQFLCIFAQGFEAGPFGPHYTEVFGWRVHGRVDVQAMRLALADVVERHEALRTVVHLENGGAQSVLPAVQPELLLVDLDEPPGADRDRRAEQLMIEAETRPFPVDQVPLLRAVLGRFDEQDSVLVLCAHHSAADVWSIQVILRDLAESYTARAAGNEPQLPEVTQYRDYVVAQQEEAAGPTVAASRAYWRETLRGAKIMVAPVHRTGQTPATSYHRFTTDAHLSTEVSRLAKATRSSPFMVLLAAFTVFVNRRTQATDIVVPTFGPGRQHRFQSTVGSFFNFVPLRVDLDGCRTFRDVVARTRTACIGAFSHELPLLHVLAEAPELMSSVGPDAVPTLFQAVQPPYLMQGNRIGDLEYTAIWRRVIQQPVGSDTPDGMIWSMHLSNTEVVGGLSFSRHLFERAGVEEQVAGFLGVIGEMVADPDSAI</sequence>
<dbReference type="EMBL" id="CP109071">
    <property type="protein sequence ID" value="WSA31247.1"/>
    <property type="molecule type" value="Genomic_DNA"/>
</dbReference>
<evidence type="ECO:0000313" key="3">
    <source>
        <dbReference type="Proteomes" id="UP001334804"/>
    </source>
</evidence>
<proteinExistence type="predicted"/>
<feature type="domain" description="Condensation" evidence="1">
    <location>
        <begin position="11"/>
        <end position="330"/>
    </location>
</feature>
<dbReference type="InterPro" id="IPR001242">
    <property type="entry name" value="Condensation_dom"/>
</dbReference>
<dbReference type="Proteomes" id="UP001334804">
    <property type="component" value="Chromosome"/>
</dbReference>
<keyword evidence="3" id="KW-1185">Reference proteome</keyword>
<dbReference type="Pfam" id="PF00668">
    <property type="entry name" value="Condensation"/>
    <property type="match status" value="1"/>
</dbReference>
<dbReference type="RefSeq" id="WP_326563695.1">
    <property type="nucleotide sequence ID" value="NZ_CP109071.1"/>
</dbReference>
<dbReference type="InterPro" id="IPR023213">
    <property type="entry name" value="CAT-like_dom_sf"/>
</dbReference>
<dbReference type="Gene3D" id="3.30.559.10">
    <property type="entry name" value="Chloramphenicol acetyltransferase-like domain"/>
    <property type="match status" value="1"/>
</dbReference>
<accession>A0ABZ1E9S7</accession>
<dbReference type="PANTHER" id="PTHR45527:SF1">
    <property type="entry name" value="FATTY ACID SYNTHASE"/>
    <property type="match status" value="1"/>
</dbReference>